<dbReference type="GO" id="GO:0005634">
    <property type="term" value="C:nucleus"/>
    <property type="evidence" value="ECO:0007669"/>
    <property type="project" value="UniProtKB-SubCell"/>
</dbReference>
<evidence type="ECO:0000256" key="1">
    <source>
        <dbReference type="ARBA" id="ARBA00004123"/>
    </source>
</evidence>
<dbReference type="GO" id="GO:0008270">
    <property type="term" value="F:zinc ion binding"/>
    <property type="evidence" value="ECO:0007669"/>
    <property type="project" value="InterPro"/>
</dbReference>
<proteinExistence type="predicted"/>
<evidence type="ECO:0000313" key="8">
    <source>
        <dbReference type="EMBL" id="KAJ7026035.1"/>
    </source>
</evidence>
<gene>
    <name evidence="8" type="ORF">C8F04DRAFT_1238832</name>
</gene>
<keyword evidence="3" id="KW-0805">Transcription regulation</keyword>
<dbReference type="PANTHER" id="PTHR47338">
    <property type="entry name" value="ZN(II)2CYS6 TRANSCRIPTION FACTOR (EUROFUNG)-RELATED"/>
    <property type="match status" value="1"/>
</dbReference>
<dbReference type="CDD" id="cd00067">
    <property type="entry name" value="GAL4"/>
    <property type="match status" value="2"/>
</dbReference>
<accession>A0AAD6SH59</accession>
<feature type="compositionally biased region" description="Polar residues" evidence="6">
    <location>
        <begin position="114"/>
        <end position="137"/>
    </location>
</feature>
<dbReference type="InterPro" id="IPR001138">
    <property type="entry name" value="Zn2Cys6_DnaBD"/>
</dbReference>
<dbReference type="Gene3D" id="4.10.240.10">
    <property type="entry name" value="Zn(2)-C6 fungal-type DNA-binding domain"/>
    <property type="match status" value="2"/>
</dbReference>
<keyword evidence="5" id="KW-0539">Nucleus</keyword>
<feature type="domain" description="Zn(2)-C6 fungal-type" evidence="7">
    <location>
        <begin position="54"/>
        <end position="85"/>
    </location>
</feature>
<organism evidence="8 9">
    <name type="scientific">Mycena alexandri</name>
    <dbReference type="NCBI Taxonomy" id="1745969"/>
    <lineage>
        <taxon>Eukaryota</taxon>
        <taxon>Fungi</taxon>
        <taxon>Dikarya</taxon>
        <taxon>Basidiomycota</taxon>
        <taxon>Agaricomycotina</taxon>
        <taxon>Agaricomycetes</taxon>
        <taxon>Agaricomycetidae</taxon>
        <taxon>Agaricales</taxon>
        <taxon>Marasmiineae</taxon>
        <taxon>Mycenaceae</taxon>
        <taxon>Mycena</taxon>
    </lineage>
</organism>
<evidence type="ECO:0000256" key="5">
    <source>
        <dbReference type="ARBA" id="ARBA00023242"/>
    </source>
</evidence>
<feature type="region of interest" description="Disordered" evidence="6">
    <location>
        <begin position="160"/>
        <end position="183"/>
    </location>
</feature>
<keyword evidence="9" id="KW-1185">Reference proteome</keyword>
<reference evidence="8" key="1">
    <citation type="submission" date="2023-03" db="EMBL/GenBank/DDBJ databases">
        <title>Massive genome expansion in bonnet fungi (Mycena s.s.) driven by repeated elements and novel gene families across ecological guilds.</title>
        <authorList>
            <consortium name="Lawrence Berkeley National Laboratory"/>
            <person name="Harder C.B."/>
            <person name="Miyauchi S."/>
            <person name="Viragh M."/>
            <person name="Kuo A."/>
            <person name="Thoen E."/>
            <person name="Andreopoulos B."/>
            <person name="Lu D."/>
            <person name="Skrede I."/>
            <person name="Drula E."/>
            <person name="Henrissat B."/>
            <person name="Morin E."/>
            <person name="Kohler A."/>
            <person name="Barry K."/>
            <person name="LaButti K."/>
            <person name="Morin E."/>
            <person name="Salamov A."/>
            <person name="Lipzen A."/>
            <person name="Mereny Z."/>
            <person name="Hegedus B."/>
            <person name="Baldrian P."/>
            <person name="Stursova M."/>
            <person name="Weitz H."/>
            <person name="Taylor A."/>
            <person name="Grigoriev I.V."/>
            <person name="Nagy L.G."/>
            <person name="Martin F."/>
            <person name="Kauserud H."/>
        </authorList>
    </citation>
    <scope>NUCLEOTIDE SEQUENCE</scope>
    <source>
        <strain evidence="8">CBHHK200</strain>
    </source>
</reference>
<dbReference type="PROSITE" id="PS00463">
    <property type="entry name" value="ZN2_CY6_FUNGAL_1"/>
    <property type="match status" value="2"/>
</dbReference>
<comment type="subcellular location">
    <subcellularLocation>
        <location evidence="1">Nucleus</location>
    </subcellularLocation>
</comment>
<dbReference type="Proteomes" id="UP001218188">
    <property type="component" value="Unassembled WGS sequence"/>
</dbReference>
<evidence type="ECO:0000256" key="4">
    <source>
        <dbReference type="ARBA" id="ARBA00023163"/>
    </source>
</evidence>
<feature type="region of interest" description="Disordered" evidence="6">
    <location>
        <begin position="105"/>
        <end position="137"/>
    </location>
</feature>
<evidence type="ECO:0000259" key="7">
    <source>
        <dbReference type="PROSITE" id="PS50048"/>
    </source>
</evidence>
<dbReference type="InterPro" id="IPR036864">
    <property type="entry name" value="Zn2-C6_fun-type_DNA-bd_sf"/>
</dbReference>
<dbReference type="AlphaFoldDB" id="A0AAD6SH59"/>
<evidence type="ECO:0000256" key="6">
    <source>
        <dbReference type="SAM" id="MobiDB-lite"/>
    </source>
</evidence>
<protein>
    <recommendedName>
        <fullName evidence="7">Zn(2)-C6 fungal-type domain-containing protein</fullName>
    </recommendedName>
</protein>
<sequence>MEARLKTATCSRCKTRKLRCDGRDPCNSCSTATTPCHYAADASRFGFELRKGQACLACRRRKKRCDGQYPCRACASSRKKIPCEYPEGIVVENLATSLLSDYPDPSEIIPSMAGDSTNSTGSPPDPQSSNSSEEVVSYPTNYTTLSDIFQARDLFLEDTEKRGVAIPERAPTTTTPSSRREEIDDLHSHGPVFEAEFPPESRGGVEELTMIRRLFLDHHTQLGLSVRQSTLEAIAKGVTNDDLDPSVLHACQVLGYMLARHLQDDTWVCLPGQSDREAEQLSLTLSALQRSNSDSDTMPDAIASLQTATLLSVYFFSKGDIVRAREMILTANTIVREHRLDSAAVEDPPPGVDRPYGFKITPTTDAAEAQAAVSQLVYLDLSYAITLKLPSILDPKLRENFRALISHPNVNAETNFVRAKSAFLLFEAQQIAARWYGEPKLSDDEGVEWQARYWDVMEELDTHRAYVTINLTKIAFCPALHTPGLSLKVCVIMLLTGVSSLLTIFAGDHLELREKKFAAVGEIISISSIFTEEDCRYLDPILSACWNSIIGTLDYCISLGEGTIAHRMHDFPAMAGVIRQQNKALQRVLPFAADV</sequence>
<keyword evidence="4" id="KW-0804">Transcription</keyword>
<dbReference type="GO" id="GO:0000981">
    <property type="term" value="F:DNA-binding transcription factor activity, RNA polymerase II-specific"/>
    <property type="evidence" value="ECO:0007669"/>
    <property type="project" value="InterPro"/>
</dbReference>
<dbReference type="SMART" id="SM00066">
    <property type="entry name" value="GAL4"/>
    <property type="match status" value="2"/>
</dbReference>
<evidence type="ECO:0000313" key="9">
    <source>
        <dbReference type="Proteomes" id="UP001218188"/>
    </source>
</evidence>
<dbReference type="PROSITE" id="PS50048">
    <property type="entry name" value="ZN2_CY6_FUNGAL_2"/>
    <property type="match status" value="2"/>
</dbReference>
<dbReference type="PANTHER" id="PTHR47338:SF5">
    <property type="entry name" value="ZN(II)2CYS6 TRANSCRIPTION FACTOR (EUROFUNG)"/>
    <property type="match status" value="1"/>
</dbReference>
<dbReference type="SUPFAM" id="SSF57701">
    <property type="entry name" value="Zn2/Cys6 DNA-binding domain"/>
    <property type="match status" value="2"/>
</dbReference>
<comment type="caution">
    <text evidence="8">The sequence shown here is derived from an EMBL/GenBank/DDBJ whole genome shotgun (WGS) entry which is preliminary data.</text>
</comment>
<evidence type="ECO:0000256" key="3">
    <source>
        <dbReference type="ARBA" id="ARBA00023015"/>
    </source>
</evidence>
<dbReference type="Pfam" id="PF00172">
    <property type="entry name" value="Zn_clus"/>
    <property type="match status" value="2"/>
</dbReference>
<evidence type="ECO:0000256" key="2">
    <source>
        <dbReference type="ARBA" id="ARBA00022723"/>
    </source>
</evidence>
<keyword evidence="2" id="KW-0479">Metal-binding</keyword>
<feature type="domain" description="Zn(2)-C6 fungal-type" evidence="7">
    <location>
        <begin position="9"/>
        <end position="38"/>
    </location>
</feature>
<dbReference type="EMBL" id="JARJCM010000145">
    <property type="protein sequence ID" value="KAJ7026035.1"/>
    <property type="molecule type" value="Genomic_DNA"/>
</dbReference>
<feature type="compositionally biased region" description="Low complexity" evidence="6">
    <location>
        <begin position="167"/>
        <end position="177"/>
    </location>
</feature>
<name>A0AAD6SH59_9AGAR</name>
<dbReference type="InterPro" id="IPR050815">
    <property type="entry name" value="TF_fung"/>
</dbReference>